<keyword evidence="3" id="KW-1185">Reference proteome</keyword>
<feature type="signal peptide" evidence="1">
    <location>
        <begin position="1"/>
        <end position="19"/>
    </location>
</feature>
<dbReference type="AlphaFoldDB" id="A0A5E4V2T9"/>
<proteinExistence type="predicted"/>
<feature type="chain" id="PRO_5022918124" evidence="1">
    <location>
        <begin position="20"/>
        <end position="151"/>
    </location>
</feature>
<name>A0A5E4V2T9_9BURK</name>
<evidence type="ECO:0000313" key="2">
    <source>
        <dbReference type="EMBL" id="VVE06547.1"/>
    </source>
</evidence>
<sequence length="151" mass="15810">MKRIILAATALLLSGAAMAQPWAPSYAQSLVDKTLAAHPELTILALHVTPPAAADNVIVASNIGRIGKKADADDLSVLASGKPRVEMTKVGDLSVELIMRDVNAKTIGVIGATFRFAGGGDKALAVQQAERLRDELSAQTPSLEALFEPAR</sequence>
<keyword evidence="1" id="KW-0732">Signal</keyword>
<evidence type="ECO:0000256" key="1">
    <source>
        <dbReference type="SAM" id="SignalP"/>
    </source>
</evidence>
<dbReference type="OrthoDB" id="8896175at2"/>
<evidence type="ECO:0000313" key="3">
    <source>
        <dbReference type="Proteomes" id="UP000414233"/>
    </source>
</evidence>
<dbReference type="Proteomes" id="UP000414233">
    <property type="component" value="Unassembled WGS sequence"/>
</dbReference>
<organism evidence="2 3">
    <name type="scientific">Pandoraea terrae</name>
    <dbReference type="NCBI Taxonomy" id="1537710"/>
    <lineage>
        <taxon>Bacteria</taxon>
        <taxon>Pseudomonadati</taxon>
        <taxon>Pseudomonadota</taxon>
        <taxon>Betaproteobacteria</taxon>
        <taxon>Burkholderiales</taxon>
        <taxon>Burkholderiaceae</taxon>
        <taxon>Pandoraea</taxon>
    </lineage>
</organism>
<gene>
    <name evidence="2" type="ORF">PTE30175_02341</name>
</gene>
<dbReference type="EMBL" id="CABPRZ010000008">
    <property type="protein sequence ID" value="VVE06547.1"/>
    <property type="molecule type" value="Genomic_DNA"/>
</dbReference>
<reference evidence="2 3" key="1">
    <citation type="submission" date="2019-08" db="EMBL/GenBank/DDBJ databases">
        <authorList>
            <person name="Peeters C."/>
        </authorList>
    </citation>
    <scope>NUCLEOTIDE SEQUENCE [LARGE SCALE GENOMIC DNA]</scope>
    <source>
        <strain evidence="2 3">LMG 30175</strain>
    </source>
</reference>
<protein>
    <submittedName>
        <fullName evidence="2">Uncharacterized protein</fullName>
    </submittedName>
</protein>
<dbReference type="RefSeq" id="WP_150697206.1">
    <property type="nucleotide sequence ID" value="NZ_CABPRZ010000008.1"/>
</dbReference>
<accession>A0A5E4V2T9</accession>